<feature type="transmembrane region" description="Helical" evidence="1">
    <location>
        <begin position="212"/>
        <end position="236"/>
    </location>
</feature>
<feature type="transmembrane region" description="Helical" evidence="1">
    <location>
        <begin position="289"/>
        <end position="308"/>
    </location>
</feature>
<dbReference type="Proteomes" id="UP001596022">
    <property type="component" value="Unassembled WGS sequence"/>
</dbReference>
<feature type="transmembrane region" description="Helical" evidence="1">
    <location>
        <begin position="102"/>
        <end position="124"/>
    </location>
</feature>
<reference evidence="3" key="1">
    <citation type="journal article" date="2019" name="Int. J. Syst. Evol. Microbiol.">
        <title>The Global Catalogue of Microorganisms (GCM) 10K type strain sequencing project: providing services to taxonomists for standard genome sequencing and annotation.</title>
        <authorList>
            <consortium name="The Broad Institute Genomics Platform"/>
            <consortium name="The Broad Institute Genome Sequencing Center for Infectious Disease"/>
            <person name="Wu L."/>
            <person name="Ma J."/>
        </authorList>
    </citation>
    <scope>NUCLEOTIDE SEQUENCE [LARGE SCALE GENOMIC DNA]</scope>
    <source>
        <strain evidence="3">CGMCC 1.16306</strain>
    </source>
</reference>
<evidence type="ECO:0000313" key="3">
    <source>
        <dbReference type="Proteomes" id="UP001596022"/>
    </source>
</evidence>
<name>A0ABV9GL82_9BACL</name>
<feature type="transmembrane region" description="Helical" evidence="1">
    <location>
        <begin position="170"/>
        <end position="190"/>
    </location>
</feature>
<organism evidence="2 3">
    <name type="scientific">Camelliibacillus cellulosilyticus</name>
    <dbReference type="NCBI Taxonomy" id="2174486"/>
    <lineage>
        <taxon>Bacteria</taxon>
        <taxon>Bacillati</taxon>
        <taxon>Bacillota</taxon>
        <taxon>Bacilli</taxon>
        <taxon>Bacillales</taxon>
        <taxon>Sporolactobacillaceae</taxon>
        <taxon>Camelliibacillus</taxon>
    </lineage>
</organism>
<dbReference type="PANTHER" id="PTHR35337">
    <property type="entry name" value="SLR1478 PROTEIN"/>
    <property type="match status" value="1"/>
</dbReference>
<feature type="transmembrane region" description="Helical" evidence="1">
    <location>
        <begin position="257"/>
        <end position="277"/>
    </location>
</feature>
<keyword evidence="1" id="KW-1133">Transmembrane helix</keyword>
<keyword evidence="1" id="KW-0812">Transmembrane</keyword>
<sequence>MHLQTFVKQHRHFWNELEAMLPRMKKATIHRQQIERFETLYLSVSRQLSYAETNFPNEDVTIYLNDLVAKAHNIFYKYQLTSSGQIKDFFKTHFVRLLTDQWPFILISMIIFLIGAFAAFLSVLNDPLHAYSVLPGDLARQVDPNHVGPGSGGIDAAAMSLSIMTNNIQVAFLAFAGGLTLGVYTIYVLWTNGLMLGAMAALFMEHHHSYDFWAYIVPHGIIELTAIFIAGGSGLIMGYKFLVPGPRPRIYQLKTQAVRSVQLLIGTIPLFIIAGLIEGFVTPSSLPLFTKYLFALLTVAALVLYIIYGTRVASSDKTVNGLSKI</sequence>
<gene>
    <name evidence="2" type="ORF">ACFO4N_08125</name>
</gene>
<protein>
    <submittedName>
        <fullName evidence="2">Stage II sporulation protein M</fullName>
    </submittedName>
</protein>
<dbReference type="EMBL" id="JBHSFW010000002">
    <property type="protein sequence ID" value="MFC4618703.1"/>
    <property type="molecule type" value="Genomic_DNA"/>
</dbReference>
<comment type="caution">
    <text evidence="2">The sequence shown here is derived from an EMBL/GenBank/DDBJ whole genome shotgun (WGS) entry which is preliminary data.</text>
</comment>
<keyword evidence="3" id="KW-1185">Reference proteome</keyword>
<dbReference type="InterPro" id="IPR002798">
    <property type="entry name" value="SpoIIM-like"/>
</dbReference>
<evidence type="ECO:0000313" key="2">
    <source>
        <dbReference type="EMBL" id="MFC4618703.1"/>
    </source>
</evidence>
<dbReference type="RefSeq" id="WP_376845752.1">
    <property type="nucleotide sequence ID" value="NZ_JBHSFW010000002.1"/>
</dbReference>
<keyword evidence="1" id="KW-0472">Membrane</keyword>
<dbReference type="Pfam" id="PF01944">
    <property type="entry name" value="SpoIIM"/>
    <property type="match status" value="1"/>
</dbReference>
<evidence type="ECO:0000256" key="1">
    <source>
        <dbReference type="SAM" id="Phobius"/>
    </source>
</evidence>
<dbReference type="PANTHER" id="PTHR35337:SF1">
    <property type="entry name" value="SLR1478 PROTEIN"/>
    <property type="match status" value="1"/>
</dbReference>
<proteinExistence type="predicted"/>
<accession>A0ABV9GL82</accession>